<keyword evidence="2" id="KW-1185">Reference proteome</keyword>
<dbReference type="EMBL" id="ACIN03000013">
    <property type="protein sequence ID" value="ESK65306.1"/>
    <property type="molecule type" value="Genomic_DNA"/>
</dbReference>
<sequence length="51" mass="6050">MNEEIEELKKKVEFLELLIDVKDETIDKQTKTIKLLMDYLRKVNSNGHTSK</sequence>
<protein>
    <submittedName>
        <fullName evidence="1">Uncharacterized protein</fullName>
    </submittedName>
</protein>
<dbReference type="Proteomes" id="UP000019050">
    <property type="component" value="Unassembled WGS sequence"/>
</dbReference>
<proteinExistence type="predicted"/>
<dbReference type="HOGENOM" id="CLU_3094344_0_0_9"/>
<name>W1Q2L6_ABIDE</name>
<evidence type="ECO:0000313" key="1">
    <source>
        <dbReference type="EMBL" id="ESK65306.1"/>
    </source>
</evidence>
<dbReference type="AlphaFoldDB" id="W1Q2L6"/>
<gene>
    <name evidence="1" type="ORF">GCWU000182_001467</name>
</gene>
<organism evidence="1 2">
    <name type="scientific">Abiotrophia defectiva ATCC 49176</name>
    <dbReference type="NCBI Taxonomy" id="592010"/>
    <lineage>
        <taxon>Bacteria</taxon>
        <taxon>Bacillati</taxon>
        <taxon>Bacillota</taxon>
        <taxon>Bacilli</taxon>
        <taxon>Lactobacillales</taxon>
        <taxon>Aerococcaceae</taxon>
        <taxon>Abiotrophia</taxon>
    </lineage>
</organism>
<dbReference type="STRING" id="592010.GCWU000182_001467"/>
<evidence type="ECO:0000313" key="2">
    <source>
        <dbReference type="Proteomes" id="UP000019050"/>
    </source>
</evidence>
<reference evidence="1" key="1">
    <citation type="submission" date="2013-06" db="EMBL/GenBank/DDBJ databases">
        <authorList>
            <person name="Weinstock G."/>
            <person name="Sodergren E."/>
            <person name="Clifton S."/>
            <person name="Fulton L."/>
            <person name="Fulton B."/>
            <person name="Courtney L."/>
            <person name="Fronick C."/>
            <person name="Harrison M."/>
            <person name="Strong C."/>
            <person name="Farmer C."/>
            <person name="Delahaunty K."/>
            <person name="Markovic C."/>
            <person name="Hall O."/>
            <person name="Minx P."/>
            <person name="Tomlinson C."/>
            <person name="Mitreva M."/>
            <person name="Nelson J."/>
            <person name="Hou S."/>
            <person name="Wollam A."/>
            <person name="Pepin K.H."/>
            <person name="Johnson M."/>
            <person name="Bhonagiri V."/>
            <person name="Nash W.E."/>
            <person name="Warren W."/>
            <person name="Chinwalla A."/>
            <person name="Mardis E.R."/>
            <person name="Wilson R.K."/>
        </authorList>
    </citation>
    <scope>NUCLEOTIDE SEQUENCE [LARGE SCALE GENOMIC DNA]</scope>
    <source>
        <strain evidence="1">ATCC 49176</strain>
    </source>
</reference>
<comment type="caution">
    <text evidence="1">The sequence shown here is derived from an EMBL/GenBank/DDBJ whole genome shotgun (WGS) entry which is preliminary data.</text>
</comment>
<accession>W1Q2L6</accession>